<dbReference type="EMBL" id="MRVG01000002">
    <property type="protein sequence ID" value="PMB72551.1"/>
    <property type="molecule type" value="Genomic_DNA"/>
</dbReference>
<dbReference type="PANTHER" id="PTHR37490">
    <property type="entry name" value="EXPRESSED PROTEIN"/>
    <property type="match status" value="1"/>
</dbReference>
<name>A0A2N6NZ43_BEABA</name>
<organism evidence="2 3">
    <name type="scientific">Beauveria bassiana</name>
    <name type="common">White muscardine disease fungus</name>
    <name type="synonym">Tritirachium shiotae</name>
    <dbReference type="NCBI Taxonomy" id="176275"/>
    <lineage>
        <taxon>Eukaryota</taxon>
        <taxon>Fungi</taxon>
        <taxon>Dikarya</taxon>
        <taxon>Ascomycota</taxon>
        <taxon>Pezizomycotina</taxon>
        <taxon>Sordariomycetes</taxon>
        <taxon>Hypocreomycetidae</taxon>
        <taxon>Hypocreales</taxon>
        <taxon>Cordycipitaceae</taxon>
        <taxon>Beauveria</taxon>
    </lineage>
</organism>
<dbReference type="PANTHER" id="PTHR37490:SF3">
    <property type="entry name" value="DUF3431 DOMAIN CONTAINING PROTEIN"/>
    <property type="match status" value="1"/>
</dbReference>
<accession>A0A2N6NZ43</accession>
<protein>
    <submittedName>
        <fullName evidence="2">Uncharacterized protein</fullName>
    </submittedName>
</protein>
<dbReference type="Pfam" id="PF11913">
    <property type="entry name" value="DUF3431"/>
    <property type="match status" value="1"/>
</dbReference>
<gene>
    <name evidence="2" type="ORF">BM221_002657</name>
</gene>
<dbReference type="InterPro" id="IPR021838">
    <property type="entry name" value="DUF3431"/>
</dbReference>
<evidence type="ECO:0000313" key="3">
    <source>
        <dbReference type="Proteomes" id="UP000235728"/>
    </source>
</evidence>
<sequence length="393" mass="45172">MPRRASLVFSALFAATFLYCATHVRWRSLPAQQLPNWRSAHLASDLAGTTTTITSNISVHLVLATLKADDISWTSRLTIPNLRVIRYVSDDPSAPHRPPVPRKGREALIYHTYFHDYYDDLPDLSIMIHAEEKPWHVEGVLQQSMPFALDRLDLDRARARGYANLRVSWQNACPAWLDTTKTPETADKREEPYMREAFYANFGPAVQVPRILAGPCCSQFAVSREAVRRNPRSQYARSRDWLVDTELSDYIAGRTWEHMFPWLFRGAATDCPGETETYCAMYGICFDESDGGPARYNRLWQEKRDLMEATEVLREILDPQEGVKARERIAEIDALLREEIIVALERGQDATQRSLAYENLFDTDETQQRPAQQYTQAELGRFPRATQNEETHE</sequence>
<evidence type="ECO:0000256" key="1">
    <source>
        <dbReference type="SAM" id="MobiDB-lite"/>
    </source>
</evidence>
<comment type="caution">
    <text evidence="2">The sequence shown here is derived from an EMBL/GenBank/DDBJ whole genome shotgun (WGS) entry which is preliminary data.</text>
</comment>
<reference evidence="2 3" key="1">
    <citation type="journal article" date="2016" name="Appl. Microbiol. Biotechnol.">
        <title>Characterization of T-DNA insertion mutants with decreased virulence in the entomopathogenic fungus Beauveria bassiana JEF-007.</title>
        <authorList>
            <person name="Kim S."/>
            <person name="Lee S.J."/>
            <person name="Nai Y.S."/>
            <person name="Yu J.S."/>
            <person name="Lee M.R."/>
            <person name="Yang Y.T."/>
            <person name="Kim J.S."/>
        </authorList>
    </citation>
    <scope>NUCLEOTIDE SEQUENCE [LARGE SCALE GENOMIC DNA]</scope>
    <source>
        <strain evidence="2 3">JEF-007</strain>
    </source>
</reference>
<dbReference type="OMA" id="REALMYH"/>
<evidence type="ECO:0000313" key="2">
    <source>
        <dbReference type="EMBL" id="PMB72551.1"/>
    </source>
</evidence>
<dbReference type="Proteomes" id="UP000235728">
    <property type="component" value="Unassembled WGS sequence"/>
</dbReference>
<feature type="region of interest" description="Disordered" evidence="1">
    <location>
        <begin position="361"/>
        <end position="393"/>
    </location>
</feature>
<proteinExistence type="predicted"/>
<dbReference type="AlphaFoldDB" id="A0A2N6NZ43"/>